<comment type="subcellular location">
    <subcellularLocation>
        <location evidence="1">Bacterial flagellum basal body</location>
    </subcellularLocation>
    <subcellularLocation>
        <location evidence="2">Cell membrane</location>
        <topology evidence="2">Peripheral membrane protein</topology>
    </subcellularLocation>
</comment>
<keyword evidence="5" id="KW-1003">Cell membrane</keyword>
<protein>
    <recommendedName>
        <fullName evidence="4 10">Flagellar motor switch protein FliM</fullName>
    </recommendedName>
</protein>
<evidence type="ECO:0000259" key="11">
    <source>
        <dbReference type="Pfam" id="PF01052"/>
    </source>
</evidence>
<evidence type="ECO:0000313" key="12">
    <source>
        <dbReference type="EMBL" id="HHF98130.1"/>
    </source>
</evidence>
<dbReference type="InterPro" id="IPR001543">
    <property type="entry name" value="FliN-like_C"/>
</dbReference>
<accession>A0A7V5LZ31</accession>
<keyword evidence="7" id="KW-0283">Flagellar rotation</keyword>
<gene>
    <name evidence="12" type="primary">fliM</name>
    <name evidence="12" type="ORF">ENL39_01400</name>
</gene>
<dbReference type="Proteomes" id="UP000886070">
    <property type="component" value="Unassembled WGS sequence"/>
</dbReference>
<keyword evidence="12" id="KW-0966">Cell projection</keyword>
<comment type="caution">
    <text evidence="12">The sequence shown here is derived from an EMBL/GenBank/DDBJ whole genome shotgun (WGS) entry which is preliminary data.</text>
</comment>
<dbReference type="PANTHER" id="PTHR30034">
    <property type="entry name" value="FLAGELLAR MOTOR SWITCH PROTEIN FLIM"/>
    <property type="match status" value="1"/>
</dbReference>
<evidence type="ECO:0000256" key="7">
    <source>
        <dbReference type="ARBA" id="ARBA00022779"/>
    </source>
</evidence>
<dbReference type="PANTHER" id="PTHR30034:SF6">
    <property type="entry name" value="YOP PROTEINS TRANSLOCATION PROTEIN Q"/>
    <property type="match status" value="1"/>
</dbReference>
<evidence type="ECO:0000256" key="3">
    <source>
        <dbReference type="ARBA" id="ARBA00011049"/>
    </source>
</evidence>
<keyword evidence="9" id="KW-0975">Bacterial flagellum</keyword>
<evidence type="ECO:0000256" key="9">
    <source>
        <dbReference type="ARBA" id="ARBA00023143"/>
    </source>
</evidence>
<dbReference type="GO" id="GO:0071978">
    <property type="term" value="P:bacterial-type flagellum-dependent swarming motility"/>
    <property type="evidence" value="ECO:0007669"/>
    <property type="project" value="TreeGrafter"/>
</dbReference>
<dbReference type="GO" id="GO:0050918">
    <property type="term" value="P:positive chemotaxis"/>
    <property type="evidence" value="ECO:0007669"/>
    <property type="project" value="TreeGrafter"/>
</dbReference>
<dbReference type="PRINTS" id="PR00955">
    <property type="entry name" value="FLGMOTORFLIM"/>
</dbReference>
<dbReference type="CDD" id="cd17908">
    <property type="entry name" value="FliM"/>
    <property type="match status" value="1"/>
</dbReference>
<dbReference type="Gene3D" id="2.30.330.10">
    <property type="entry name" value="SpoA-like"/>
    <property type="match status" value="1"/>
</dbReference>
<dbReference type="GO" id="GO:0005886">
    <property type="term" value="C:plasma membrane"/>
    <property type="evidence" value="ECO:0007669"/>
    <property type="project" value="UniProtKB-SubCell"/>
</dbReference>
<proteinExistence type="inferred from homology"/>
<dbReference type="NCBIfam" id="TIGR01397">
    <property type="entry name" value="fliM_switch"/>
    <property type="match status" value="1"/>
</dbReference>
<dbReference type="GO" id="GO:0009425">
    <property type="term" value="C:bacterial-type flagellum basal body"/>
    <property type="evidence" value="ECO:0007669"/>
    <property type="project" value="UniProtKB-SubCell"/>
</dbReference>
<keyword evidence="12" id="KW-0969">Cilium</keyword>
<evidence type="ECO:0000256" key="8">
    <source>
        <dbReference type="ARBA" id="ARBA00023136"/>
    </source>
</evidence>
<dbReference type="Pfam" id="PF01052">
    <property type="entry name" value="FliMN_C"/>
    <property type="match status" value="1"/>
</dbReference>
<reference evidence="12" key="1">
    <citation type="journal article" date="2020" name="mSystems">
        <title>Genome- and Community-Level Interaction Insights into Carbon Utilization and Element Cycling Functions of Hydrothermarchaeota in Hydrothermal Sediment.</title>
        <authorList>
            <person name="Zhou Z."/>
            <person name="Liu Y."/>
            <person name="Xu W."/>
            <person name="Pan J."/>
            <person name="Luo Z.H."/>
            <person name="Li M."/>
        </authorList>
    </citation>
    <scope>NUCLEOTIDE SEQUENCE [LARGE SCALE GENOMIC DNA]</scope>
    <source>
        <strain evidence="12">HyVt-92</strain>
    </source>
</reference>
<comment type="similarity">
    <text evidence="3">Belongs to the FliM family.</text>
</comment>
<feature type="domain" description="Flagellar motor switch protein FliN-like C-terminal" evidence="11">
    <location>
        <begin position="254"/>
        <end position="324"/>
    </location>
</feature>
<organism evidence="12">
    <name type="scientific">Aerophobetes bacterium</name>
    <dbReference type="NCBI Taxonomy" id="2030807"/>
    <lineage>
        <taxon>Bacteria</taxon>
        <taxon>Candidatus Aerophobota</taxon>
    </lineage>
</organism>
<keyword evidence="12" id="KW-0282">Flagellum</keyword>
<evidence type="ECO:0000256" key="2">
    <source>
        <dbReference type="ARBA" id="ARBA00004202"/>
    </source>
</evidence>
<dbReference type="PIRSF" id="PIRSF002888">
    <property type="entry name" value="FliM"/>
    <property type="match status" value="1"/>
</dbReference>
<dbReference type="GO" id="GO:0003774">
    <property type="term" value="F:cytoskeletal motor activity"/>
    <property type="evidence" value="ECO:0007669"/>
    <property type="project" value="InterPro"/>
</dbReference>
<dbReference type="InterPro" id="IPR028976">
    <property type="entry name" value="CheC-like_sf"/>
</dbReference>
<dbReference type="InterPro" id="IPR036429">
    <property type="entry name" value="SpoA-like_sf"/>
</dbReference>
<evidence type="ECO:0000256" key="10">
    <source>
        <dbReference type="NCBIfam" id="TIGR01397"/>
    </source>
</evidence>
<keyword evidence="8" id="KW-0472">Membrane</keyword>
<dbReference type="EMBL" id="DRTT01000039">
    <property type="protein sequence ID" value="HHF98130.1"/>
    <property type="molecule type" value="Genomic_DNA"/>
</dbReference>
<dbReference type="SUPFAM" id="SSF101801">
    <property type="entry name" value="Surface presentation of antigens (SPOA)"/>
    <property type="match status" value="1"/>
</dbReference>
<evidence type="ECO:0000256" key="5">
    <source>
        <dbReference type="ARBA" id="ARBA00022475"/>
    </source>
</evidence>
<dbReference type="Pfam" id="PF02154">
    <property type="entry name" value="FliM"/>
    <property type="match status" value="1"/>
</dbReference>
<sequence>MGDVLSKEEIEALLSAVSEGKIPHSEKKKKPSFRKATISYNFKRPALISKDQIRVLEFLHEDFTRSLGVKLSGHLRTTVEVEIVATEQLTYTEFIVSLSEPTYIVVVDVSPLSGQIIFEFNPLLVFFIVDRLLGGSGKSSQEVRELTSVERAIMDRILSLTLESFKEAYAHIVPLKTSVRAKESNPQFVQIASGNDLVISCIFKVGMGQNYGTMTICYPVSTIRPILPRLSSKRWISEKEEEGEGESSQILQKKLLEAKVDVTVELGKAEVTVLEFLRLAPGDVVRLNQPVNRDLLVKIQGFPKFYAIPGKVGRRRAVQITSIIRKED</sequence>
<evidence type="ECO:0000256" key="1">
    <source>
        <dbReference type="ARBA" id="ARBA00004117"/>
    </source>
</evidence>
<evidence type="ECO:0000256" key="4">
    <source>
        <dbReference type="ARBA" id="ARBA00021898"/>
    </source>
</evidence>
<dbReference type="AlphaFoldDB" id="A0A7V5LZ31"/>
<evidence type="ECO:0000256" key="6">
    <source>
        <dbReference type="ARBA" id="ARBA00022500"/>
    </source>
</evidence>
<dbReference type="Gene3D" id="3.40.1550.10">
    <property type="entry name" value="CheC-like"/>
    <property type="match status" value="1"/>
</dbReference>
<keyword evidence="6" id="KW-0145">Chemotaxis</keyword>
<name>A0A7V5LZ31_UNCAE</name>
<dbReference type="SUPFAM" id="SSF103039">
    <property type="entry name" value="CheC-like"/>
    <property type="match status" value="1"/>
</dbReference>
<dbReference type="InterPro" id="IPR001689">
    <property type="entry name" value="Flag_FliM"/>
</dbReference>